<dbReference type="Pfam" id="PF07722">
    <property type="entry name" value="Peptidase_C26"/>
    <property type="match status" value="1"/>
</dbReference>
<gene>
    <name evidence="1" type="ORF">GKQ77_07575</name>
</gene>
<dbReference type="CDD" id="cd01745">
    <property type="entry name" value="GATase1_2"/>
    <property type="match status" value="1"/>
</dbReference>
<dbReference type="Proteomes" id="UP001197114">
    <property type="component" value="Unassembled WGS sequence"/>
</dbReference>
<dbReference type="Gene3D" id="3.40.50.880">
    <property type="match status" value="1"/>
</dbReference>
<keyword evidence="1" id="KW-0378">Hydrolase</keyword>
<dbReference type="SUPFAM" id="SSF52317">
    <property type="entry name" value="Class I glutamine amidotransferase-like"/>
    <property type="match status" value="1"/>
</dbReference>
<dbReference type="InterPro" id="IPR029062">
    <property type="entry name" value="Class_I_gatase-like"/>
</dbReference>
<sequence>MTRPLVALACSAETWDEVPHDAVRHAYVAALEDAAECTVALIPGPGHTFVDQLDRFDAVVLGGHETNVAPERYAATDGPGPFDTDRDTLALAVIPAAVEAGLPLLGICRGLQELNVAHGGTLRVVDGHREDLSLPRDEQYLPAHAIRINADGTLYELTGRAASARVNSLHGQAIDRLGPGLRIEAQAPDGVIEAVSVTDSRAFALAVQWHPEWYATTDRLSRKIFRAFGDAARKHAAGR</sequence>
<comment type="caution">
    <text evidence="1">The sequence shown here is derived from an EMBL/GenBank/DDBJ whole genome shotgun (WGS) entry which is preliminary data.</text>
</comment>
<dbReference type="PANTHER" id="PTHR43235">
    <property type="entry name" value="GLUTAMINE AMIDOTRANSFERASE PB2B2.05-RELATED"/>
    <property type="match status" value="1"/>
</dbReference>
<reference evidence="1 2" key="1">
    <citation type="submission" date="2019-11" db="EMBL/GenBank/DDBJ databases">
        <authorList>
            <person name="Ay H."/>
        </authorList>
    </citation>
    <scope>NUCLEOTIDE SEQUENCE [LARGE SCALE GENOMIC DNA]</scope>
    <source>
        <strain evidence="1 2">BG9H</strain>
    </source>
</reference>
<evidence type="ECO:0000313" key="2">
    <source>
        <dbReference type="Proteomes" id="UP001197114"/>
    </source>
</evidence>
<dbReference type="RefSeq" id="WP_219687942.1">
    <property type="nucleotide sequence ID" value="NZ_WMBF01000047.1"/>
</dbReference>
<organism evidence="1 2">
    <name type="scientific">Streptomyces anatolicus</name>
    <dbReference type="NCBI Taxonomy" id="2675858"/>
    <lineage>
        <taxon>Bacteria</taxon>
        <taxon>Bacillati</taxon>
        <taxon>Actinomycetota</taxon>
        <taxon>Actinomycetes</taxon>
        <taxon>Kitasatosporales</taxon>
        <taxon>Streptomycetaceae</taxon>
        <taxon>Streptomyces</taxon>
    </lineage>
</organism>
<evidence type="ECO:0000313" key="1">
    <source>
        <dbReference type="EMBL" id="MBW5421427.1"/>
    </source>
</evidence>
<dbReference type="GO" id="GO:0016787">
    <property type="term" value="F:hydrolase activity"/>
    <property type="evidence" value="ECO:0007669"/>
    <property type="project" value="UniProtKB-KW"/>
</dbReference>
<dbReference type="InterPro" id="IPR011697">
    <property type="entry name" value="Peptidase_C26"/>
</dbReference>
<dbReference type="PANTHER" id="PTHR43235:SF1">
    <property type="entry name" value="GLUTAMINE AMIDOTRANSFERASE PB2B2.05-RELATED"/>
    <property type="match status" value="1"/>
</dbReference>
<accession>A0ABS6YJ25</accession>
<name>A0ABS6YJ25_9ACTN</name>
<protein>
    <submittedName>
        <fullName evidence="1">Gamma-glutamyl-gamma-aminobutyrate hydrolase family protein</fullName>
    </submittedName>
</protein>
<dbReference type="InterPro" id="IPR044668">
    <property type="entry name" value="PuuD-like"/>
</dbReference>
<dbReference type="EMBL" id="WMBF01000047">
    <property type="protein sequence ID" value="MBW5421427.1"/>
    <property type="molecule type" value="Genomic_DNA"/>
</dbReference>
<keyword evidence="2" id="KW-1185">Reference proteome</keyword>
<dbReference type="PROSITE" id="PS51273">
    <property type="entry name" value="GATASE_TYPE_1"/>
    <property type="match status" value="1"/>
</dbReference>
<proteinExistence type="predicted"/>